<dbReference type="PANTHER" id="PTHR46536:SF3">
    <property type="entry name" value="ARF7 EFFECTOR PROTEIN C-TERMINAL DOMAIN-CONTAINING PROTEIN"/>
    <property type="match status" value="1"/>
</dbReference>
<evidence type="ECO:0000256" key="1">
    <source>
        <dbReference type="SAM" id="MobiDB-lite"/>
    </source>
</evidence>
<sequence length="222" mass="24461">MATPGRPPSSGMARKSTSKASIPTARKSTSSASSVSSVTPQVASHRFAMESDSHDPSALTDPTFQVPRQHRYAERTSGRVSSKNPIFDNSLERRRSRTLRPRESMSINYARNGGVKQMGDRERRKAANAAKQTLIAKKQAKTLYNEVGILTTCQKDLCDCMTTLCPGCHFPCPKCGSNKCALECRNNRKWQYETLELEGTTNSLIQNPFLISGPAKHLALRG</sequence>
<comment type="caution">
    <text evidence="3">The sequence shown here is derived from an EMBL/GenBank/DDBJ whole genome shotgun (WGS) entry which is preliminary data.</text>
</comment>
<dbReference type="Proteomes" id="UP000318571">
    <property type="component" value="Chromosome 5"/>
</dbReference>
<feature type="domain" description="ARF7 effector protein C-terminal" evidence="2">
    <location>
        <begin position="118"/>
        <end position="197"/>
    </location>
</feature>
<gene>
    <name evidence="3" type="ORF">TCAL_00077</name>
</gene>
<proteinExistence type="predicted"/>
<dbReference type="OrthoDB" id="5984406at2759"/>
<dbReference type="Pfam" id="PF14949">
    <property type="entry name" value="ARF7EP_C"/>
    <property type="match status" value="1"/>
</dbReference>
<evidence type="ECO:0000313" key="3">
    <source>
        <dbReference type="EMBL" id="TRY76495.1"/>
    </source>
</evidence>
<dbReference type="AlphaFoldDB" id="A0A553PFN3"/>
<dbReference type="STRING" id="6832.A0A553PFN3"/>
<evidence type="ECO:0000259" key="2">
    <source>
        <dbReference type="Pfam" id="PF14949"/>
    </source>
</evidence>
<reference evidence="3 4" key="1">
    <citation type="journal article" date="2018" name="Nat. Ecol. Evol.">
        <title>Genomic signatures of mitonuclear coevolution across populations of Tigriopus californicus.</title>
        <authorList>
            <person name="Barreto F.S."/>
            <person name="Watson E.T."/>
            <person name="Lima T.G."/>
            <person name="Willett C.S."/>
            <person name="Edmands S."/>
            <person name="Li W."/>
            <person name="Burton R.S."/>
        </authorList>
    </citation>
    <scope>NUCLEOTIDE SEQUENCE [LARGE SCALE GENOMIC DNA]</scope>
    <source>
        <strain evidence="3 4">San Diego</strain>
    </source>
</reference>
<dbReference type="OMA" id="CALECRN"/>
<dbReference type="InterPro" id="IPR029264">
    <property type="entry name" value="ARF7EP_C"/>
</dbReference>
<evidence type="ECO:0000313" key="4">
    <source>
        <dbReference type="Proteomes" id="UP000318571"/>
    </source>
</evidence>
<protein>
    <recommendedName>
        <fullName evidence="2">ARF7 effector protein C-terminal domain-containing protein</fullName>
    </recommendedName>
</protein>
<name>A0A553PFN3_TIGCA</name>
<keyword evidence="4" id="KW-1185">Reference proteome</keyword>
<dbReference type="PANTHER" id="PTHR46536">
    <property type="entry name" value="ARL14 EFFECTOR PROTEIN"/>
    <property type="match status" value="1"/>
</dbReference>
<feature type="region of interest" description="Disordered" evidence="1">
    <location>
        <begin position="1"/>
        <end position="62"/>
    </location>
</feature>
<organism evidence="3 4">
    <name type="scientific">Tigriopus californicus</name>
    <name type="common">Marine copepod</name>
    <dbReference type="NCBI Taxonomy" id="6832"/>
    <lineage>
        <taxon>Eukaryota</taxon>
        <taxon>Metazoa</taxon>
        <taxon>Ecdysozoa</taxon>
        <taxon>Arthropoda</taxon>
        <taxon>Crustacea</taxon>
        <taxon>Multicrustacea</taxon>
        <taxon>Hexanauplia</taxon>
        <taxon>Copepoda</taxon>
        <taxon>Harpacticoida</taxon>
        <taxon>Harpacticidae</taxon>
        <taxon>Tigriopus</taxon>
    </lineage>
</organism>
<dbReference type="EMBL" id="VCGU01000004">
    <property type="protein sequence ID" value="TRY76495.1"/>
    <property type="molecule type" value="Genomic_DNA"/>
</dbReference>
<feature type="compositionally biased region" description="Low complexity" evidence="1">
    <location>
        <begin position="24"/>
        <end position="44"/>
    </location>
</feature>
<accession>A0A553PFN3</accession>